<evidence type="ECO:0000313" key="9">
    <source>
        <dbReference type="Proteomes" id="UP000472335"/>
    </source>
</evidence>
<dbReference type="GO" id="GO:0015426">
    <property type="term" value="F:ATPase-coupled polar amino acid-transporter activity"/>
    <property type="evidence" value="ECO:0007669"/>
    <property type="project" value="UniProtKB-EC"/>
</dbReference>
<dbReference type="InterPro" id="IPR003439">
    <property type="entry name" value="ABC_transporter-like_ATP-bd"/>
</dbReference>
<dbReference type="EMBL" id="JAAKZY010000173">
    <property type="protein sequence ID" value="NGO13151.1"/>
    <property type="molecule type" value="Genomic_DNA"/>
</dbReference>
<feature type="domain" description="ABC transporter" evidence="7">
    <location>
        <begin position="21"/>
        <end position="265"/>
    </location>
</feature>
<protein>
    <recommendedName>
        <fullName evidence="5">ABC-type polar-amino-acid transporter</fullName>
        <ecNumber evidence="5">7.4.2.1</ecNumber>
    </recommendedName>
</protein>
<evidence type="ECO:0000256" key="2">
    <source>
        <dbReference type="ARBA" id="ARBA00022448"/>
    </source>
</evidence>
<dbReference type="InterPro" id="IPR017871">
    <property type="entry name" value="ABC_transporter-like_CS"/>
</dbReference>
<dbReference type="InterPro" id="IPR027417">
    <property type="entry name" value="P-loop_NTPase"/>
</dbReference>
<dbReference type="Pfam" id="PF00005">
    <property type="entry name" value="ABC_tran"/>
    <property type="match status" value="1"/>
</dbReference>
<sequence>MSALDKSAGTPADVTTETPAVVAEGVRARYGDLEALTGIDLTVRSGEVVCLVGPSGSGKSTFLRCVNHLHPISGGKLTVAGERVGYRRRGNRLYELSPREVARQRERIGMVFQRFNLFPHMTALGNVMEAPVKVKGVPKASAREEAVALLDRVGLAAKADAYPEQLSGGQQQRVAIARALAMKPTLMLFDEPTSALDPELVGEVLDVMGRLAADGMTMIVVTHEIGFARRVGDAVAFMDEGRVVEYGTPGQVLENPAHERTKSFLARVM</sequence>
<evidence type="ECO:0000256" key="6">
    <source>
        <dbReference type="ARBA" id="ARBA00047624"/>
    </source>
</evidence>
<evidence type="ECO:0000256" key="4">
    <source>
        <dbReference type="ARBA" id="ARBA00022840"/>
    </source>
</evidence>
<dbReference type="AlphaFoldDB" id="A0A6G4VGQ4"/>
<dbReference type="PIRSF" id="PIRSF039085">
    <property type="entry name" value="ABC_ATPase_HisP"/>
    <property type="match status" value="1"/>
</dbReference>
<dbReference type="InterPro" id="IPR003593">
    <property type="entry name" value="AAA+_ATPase"/>
</dbReference>
<dbReference type="PANTHER" id="PTHR43166">
    <property type="entry name" value="AMINO ACID IMPORT ATP-BINDING PROTEIN"/>
    <property type="match status" value="1"/>
</dbReference>
<name>A0A6G4VGQ4_9ACTN</name>
<evidence type="ECO:0000256" key="5">
    <source>
        <dbReference type="ARBA" id="ARBA00038850"/>
    </source>
</evidence>
<dbReference type="GO" id="GO:0005524">
    <property type="term" value="F:ATP binding"/>
    <property type="evidence" value="ECO:0007669"/>
    <property type="project" value="UniProtKB-KW"/>
</dbReference>
<proteinExistence type="inferred from homology"/>
<dbReference type="Proteomes" id="UP000472335">
    <property type="component" value="Unassembled WGS sequence"/>
</dbReference>
<comment type="similarity">
    <text evidence="1">Belongs to the ABC transporter superfamily.</text>
</comment>
<evidence type="ECO:0000313" key="8">
    <source>
        <dbReference type="EMBL" id="NGO13151.1"/>
    </source>
</evidence>
<dbReference type="InterPro" id="IPR050086">
    <property type="entry name" value="MetN_ABC_transporter-like"/>
</dbReference>
<reference evidence="8 9" key="1">
    <citation type="submission" date="2020-02" db="EMBL/GenBank/DDBJ databases">
        <title>Whole-genome analyses of novel actinobacteria.</title>
        <authorList>
            <person name="Sahin N."/>
            <person name="Gencbay T."/>
        </authorList>
    </citation>
    <scope>NUCLEOTIDE SEQUENCE [LARGE SCALE GENOMIC DNA]</scope>
    <source>
        <strain evidence="8 9">HC44</strain>
    </source>
</reference>
<dbReference type="PROSITE" id="PS00211">
    <property type="entry name" value="ABC_TRANSPORTER_1"/>
    <property type="match status" value="1"/>
</dbReference>
<organism evidence="8 9">
    <name type="scientific">Streptomyces scabichelini</name>
    <dbReference type="NCBI Taxonomy" id="2711217"/>
    <lineage>
        <taxon>Bacteria</taxon>
        <taxon>Bacillati</taxon>
        <taxon>Actinomycetota</taxon>
        <taxon>Actinomycetes</taxon>
        <taxon>Kitasatosporales</taxon>
        <taxon>Streptomycetaceae</taxon>
        <taxon>Streptomyces</taxon>
    </lineage>
</organism>
<dbReference type="PROSITE" id="PS50893">
    <property type="entry name" value="ABC_TRANSPORTER_2"/>
    <property type="match status" value="1"/>
</dbReference>
<comment type="caution">
    <text evidence="8">The sequence shown here is derived from an EMBL/GenBank/DDBJ whole genome shotgun (WGS) entry which is preliminary data.</text>
</comment>
<dbReference type="Gene3D" id="3.40.50.300">
    <property type="entry name" value="P-loop containing nucleotide triphosphate hydrolases"/>
    <property type="match status" value="1"/>
</dbReference>
<gene>
    <name evidence="8" type="ORF">G5C60_37545</name>
</gene>
<keyword evidence="3" id="KW-0547">Nucleotide-binding</keyword>
<accession>A0A6G4VGQ4</accession>
<comment type="catalytic activity">
    <reaction evidence="6">
        <text>a polar amino acid(out) + ATP + H2O = a polar amino acid(in) + ADP + phosphate + H(+)</text>
        <dbReference type="Rhea" id="RHEA:14673"/>
        <dbReference type="ChEBI" id="CHEBI:15377"/>
        <dbReference type="ChEBI" id="CHEBI:15378"/>
        <dbReference type="ChEBI" id="CHEBI:30616"/>
        <dbReference type="ChEBI" id="CHEBI:43474"/>
        <dbReference type="ChEBI" id="CHEBI:62031"/>
        <dbReference type="ChEBI" id="CHEBI:456216"/>
        <dbReference type="EC" id="7.4.2.1"/>
    </reaction>
    <physiologicalReaction direction="left-to-right" evidence="6">
        <dbReference type="Rhea" id="RHEA:14674"/>
    </physiologicalReaction>
</comment>
<keyword evidence="4 8" id="KW-0067">ATP-binding</keyword>
<dbReference type="SMART" id="SM00382">
    <property type="entry name" value="AAA"/>
    <property type="match status" value="1"/>
</dbReference>
<evidence type="ECO:0000256" key="1">
    <source>
        <dbReference type="ARBA" id="ARBA00005417"/>
    </source>
</evidence>
<dbReference type="FunFam" id="3.40.50.300:FF:000020">
    <property type="entry name" value="Amino acid ABC transporter ATP-binding component"/>
    <property type="match status" value="1"/>
</dbReference>
<dbReference type="EC" id="7.4.2.1" evidence="5"/>
<dbReference type="RefSeq" id="WP_165266304.1">
    <property type="nucleotide sequence ID" value="NZ_JAAKZY010000173.1"/>
</dbReference>
<dbReference type="GO" id="GO:0016887">
    <property type="term" value="F:ATP hydrolysis activity"/>
    <property type="evidence" value="ECO:0007669"/>
    <property type="project" value="InterPro"/>
</dbReference>
<keyword evidence="2" id="KW-0813">Transport</keyword>
<dbReference type="CDD" id="cd03262">
    <property type="entry name" value="ABC_HisP_GlnQ"/>
    <property type="match status" value="1"/>
</dbReference>
<dbReference type="PANTHER" id="PTHR43166:SF4">
    <property type="entry name" value="PHOSPHONATES IMPORT ATP-BINDING PROTEIN PHNC"/>
    <property type="match status" value="1"/>
</dbReference>
<evidence type="ECO:0000256" key="3">
    <source>
        <dbReference type="ARBA" id="ARBA00022741"/>
    </source>
</evidence>
<dbReference type="InterPro" id="IPR030679">
    <property type="entry name" value="ABC_ATPase_HisP-typ"/>
</dbReference>
<evidence type="ECO:0000259" key="7">
    <source>
        <dbReference type="PROSITE" id="PS50893"/>
    </source>
</evidence>
<keyword evidence="9" id="KW-1185">Reference proteome</keyword>
<dbReference type="SUPFAM" id="SSF52540">
    <property type="entry name" value="P-loop containing nucleoside triphosphate hydrolases"/>
    <property type="match status" value="1"/>
</dbReference>